<keyword evidence="4" id="KW-1133">Transmembrane helix</keyword>
<keyword evidence="4" id="KW-0472">Membrane</keyword>
<accession>A0ABQ5QQI9</accession>
<name>A0ABQ5QQI9_9ACTN</name>
<comment type="similarity">
    <text evidence="1">Belongs to the peptidase S1C family.</text>
</comment>
<evidence type="ECO:0000256" key="3">
    <source>
        <dbReference type="ARBA" id="ARBA00022801"/>
    </source>
</evidence>
<dbReference type="InterPro" id="IPR051201">
    <property type="entry name" value="Chloro_Bact_Ser_Proteases"/>
</dbReference>
<comment type="caution">
    <text evidence="5">The sequence shown here is derived from an EMBL/GenBank/DDBJ whole genome shotgun (WGS) entry which is preliminary data.</text>
</comment>
<keyword evidence="4" id="KW-0812">Transmembrane</keyword>
<evidence type="ECO:0000313" key="5">
    <source>
        <dbReference type="EMBL" id="GLH96881.1"/>
    </source>
</evidence>
<evidence type="ECO:0000256" key="2">
    <source>
        <dbReference type="ARBA" id="ARBA00022670"/>
    </source>
</evidence>
<dbReference type="PANTHER" id="PTHR43343:SF3">
    <property type="entry name" value="PROTEASE DO-LIKE 8, CHLOROPLASTIC"/>
    <property type="match status" value="1"/>
</dbReference>
<dbReference type="InterPro" id="IPR009003">
    <property type="entry name" value="Peptidase_S1_PA"/>
</dbReference>
<evidence type="ECO:0000256" key="4">
    <source>
        <dbReference type="SAM" id="Phobius"/>
    </source>
</evidence>
<dbReference type="Gene3D" id="2.40.10.10">
    <property type="entry name" value="Trypsin-like serine proteases"/>
    <property type="match status" value="2"/>
</dbReference>
<keyword evidence="2" id="KW-0645">Protease</keyword>
<evidence type="ECO:0000313" key="6">
    <source>
        <dbReference type="Proteomes" id="UP001144280"/>
    </source>
</evidence>
<dbReference type="RefSeq" id="WP_281894208.1">
    <property type="nucleotide sequence ID" value="NZ_BSDI01000007.1"/>
</dbReference>
<gene>
    <name evidence="5" type="ORF">Pa4123_21550</name>
</gene>
<keyword evidence="3" id="KW-0378">Hydrolase</keyword>
<dbReference type="InterPro" id="IPR043504">
    <property type="entry name" value="Peptidase_S1_PA_chymotrypsin"/>
</dbReference>
<dbReference type="PANTHER" id="PTHR43343">
    <property type="entry name" value="PEPTIDASE S12"/>
    <property type="match status" value="1"/>
</dbReference>
<dbReference type="Pfam" id="PF13365">
    <property type="entry name" value="Trypsin_2"/>
    <property type="match status" value="1"/>
</dbReference>
<keyword evidence="6" id="KW-1185">Reference proteome</keyword>
<dbReference type="PRINTS" id="PR00834">
    <property type="entry name" value="PROTEASES2C"/>
</dbReference>
<dbReference type="Proteomes" id="UP001144280">
    <property type="component" value="Unassembled WGS sequence"/>
</dbReference>
<proteinExistence type="inferred from homology"/>
<organism evidence="5 6">
    <name type="scientific">Phytohabitans aurantiacus</name>
    <dbReference type="NCBI Taxonomy" id="3016789"/>
    <lineage>
        <taxon>Bacteria</taxon>
        <taxon>Bacillati</taxon>
        <taxon>Actinomycetota</taxon>
        <taxon>Actinomycetes</taxon>
        <taxon>Micromonosporales</taxon>
        <taxon>Micromonosporaceae</taxon>
    </lineage>
</organism>
<protein>
    <recommendedName>
        <fullName evidence="7">Serine protease</fullName>
    </recommendedName>
</protein>
<reference evidence="5" key="1">
    <citation type="submission" date="2022-12" db="EMBL/GenBank/DDBJ databases">
        <title>New Phytohabitans aurantiacus sp. RD004123 nov., an actinomycete isolated from soil.</title>
        <authorList>
            <person name="Triningsih D.W."/>
            <person name="Harunari E."/>
            <person name="Igarashi Y."/>
        </authorList>
    </citation>
    <scope>NUCLEOTIDE SEQUENCE</scope>
    <source>
        <strain evidence="5">RD004123</strain>
    </source>
</reference>
<dbReference type="EMBL" id="BSDI01000007">
    <property type="protein sequence ID" value="GLH96881.1"/>
    <property type="molecule type" value="Genomic_DNA"/>
</dbReference>
<dbReference type="SUPFAM" id="SSF50494">
    <property type="entry name" value="Trypsin-like serine proteases"/>
    <property type="match status" value="1"/>
</dbReference>
<sequence>MGQPDAGDPPVQKPARSRRLLITGAAIAVLALVAFASFRWGAADQPVAVPTPTPEPTAVEELSAKEVYDTVAPSVVIVEALDKGGKTTATGTGVVASAQGVILTALHVVKGAGGVRVTFADGTQSAAAVSAADEEIDIAMLAAATLPQILVPAVLGGGLAVGDGVVAVGNQLGMVRSATTGVVSGLDRSAAGTEGPRLNGLIQFDAAVNPGSSGGPLVNLRGETVGIVVALANPTSAGTFIGIGFAVPIGAAAAAGGGDGPQQ</sequence>
<dbReference type="InterPro" id="IPR001940">
    <property type="entry name" value="Peptidase_S1C"/>
</dbReference>
<evidence type="ECO:0000256" key="1">
    <source>
        <dbReference type="ARBA" id="ARBA00010541"/>
    </source>
</evidence>
<evidence type="ECO:0008006" key="7">
    <source>
        <dbReference type="Google" id="ProtNLM"/>
    </source>
</evidence>
<feature type="transmembrane region" description="Helical" evidence="4">
    <location>
        <begin position="20"/>
        <end position="42"/>
    </location>
</feature>